<dbReference type="PATRIC" id="fig|1423784.4.peg.1169"/>
<organism evidence="2 3">
    <name type="scientific">Lentilactobacillus parabuchneri DSM 5707 = NBRC 107865</name>
    <dbReference type="NCBI Taxonomy" id="1423784"/>
    <lineage>
        <taxon>Bacteria</taxon>
        <taxon>Bacillati</taxon>
        <taxon>Bacillota</taxon>
        <taxon>Bacilli</taxon>
        <taxon>Lactobacillales</taxon>
        <taxon>Lactobacillaceae</taxon>
        <taxon>Lentilactobacillus</taxon>
    </lineage>
</organism>
<evidence type="ECO:0000313" key="2">
    <source>
        <dbReference type="EMBL" id="KRM47452.1"/>
    </source>
</evidence>
<reference evidence="2 3" key="1">
    <citation type="journal article" date="2015" name="Genome Announc.">
        <title>Expanding the biotechnology potential of lactobacilli through comparative genomics of 213 strains and associated genera.</title>
        <authorList>
            <person name="Sun Z."/>
            <person name="Harris H.M."/>
            <person name="McCann A."/>
            <person name="Guo C."/>
            <person name="Argimon S."/>
            <person name="Zhang W."/>
            <person name="Yang X."/>
            <person name="Jeffery I.B."/>
            <person name="Cooney J.C."/>
            <person name="Kagawa T.F."/>
            <person name="Liu W."/>
            <person name="Song Y."/>
            <person name="Salvetti E."/>
            <person name="Wrobel A."/>
            <person name="Rasinkangas P."/>
            <person name="Parkhill J."/>
            <person name="Rea M.C."/>
            <person name="O'Sullivan O."/>
            <person name="Ritari J."/>
            <person name="Douillard F.P."/>
            <person name="Paul Ross R."/>
            <person name="Yang R."/>
            <person name="Briner A.E."/>
            <person name="Felis G.E."/>
            <person name="de Vos W.M."/>
            <person name="Barrangou R."/>
            <person name="Klaenhammer T.R."/>
            <person name="Caufield P.W."/>
            <person name="Cui Y."/>
            <person name="Zhang H."/>
            <person name="O'Toole P.W."/>
        </authorList>
    </citation>
    <scope>NUCLEOTIDE SEQUENCE [LARGE SCALE GENOMIC DNA]</scope>
    <source>
        <strain evidence="2 3">DSM 5707</strain>
    </source>
</reference>
<accession>A0A0R1Z8R1</accession>
<dbReference type="InterPro" id="IPR015943">
    <property type="entry name" value="WD40/YVTN_repeat-like_dom_sf"/>
</dbReference>
<dbReference type="PANTHER" id="PTHR30344">
    <property type="entry name" value="6-PHOSPHOGLUCONOLACTONASE-RELATED"/>
    <property type="match status" value="1"/>
</dbReference>
<gene>
    <name evidence="2" type="ORF">FC51_GL001156</name>
</gene>
<comment type="similarity">
    <text evidence="1">Belongs to the cycloisomerase 2 family.</text>
</comment>
<comment type="caution">
    <text evidence="2">The sequence shown here is derived from an EMBL/GenBank/DDBJ whole genome shotgun (WGS) entry which is preliminary data.</text>
</comment>
<evidence type="ECO:0000256" key="1">
    <source>
        <dbReference type="ARBA" id="ARBA00005564"/>
    </source>
</evidence>
<evidence type="ECO:0008006" key="4">
    <source>
        <dbReference type="Google" id="ProtNLM"/>
    </source>
</evidence>
<dbReference type="RefSeq" id="WP_057911152.1">
    <property type="nucleotide sequence ID" value="NZ_AZGK01000002.1"/>
</dbReference>
<dbReference type="GO" id="GO:0005829">
    <property type="term" value="C:cytosol"/>
    <property type="evidence" value="ECO:0007669"/>
    <property type="project" value="TreeGrafter"/>
</dbReference>
<dbReference type="SUPFAM" id="SSF51004">
    <property type="entry name" value="C-terminal (heme d1) domain of cytochrome cd1-nitrite reductase"/>
    <property type="match status" value="1"/>
</dbReference>
<dbReference type="InterPro" id="IPR050282">
    <property type="entry name" value="Cycloisomerase_2"/>
</dbReference>
<sequence length="343" mass="38189">MKETIIFGTYSARDSKGIYEADFDTDSQKLEFPHLSVKIGAPTYLALSNGQNIYAVDQEDSMGGVAVFDYSTNNIEEIEKHLFHNSSPVNITINEKYKLVFASNYNNGFVQIFKIQKNGDIKLVDEIHNMGHGILPQQSNSHVHYAQISPDGKLCIADLGTDEILIFSINKNGRVISKISTFCTRQGFGPKKITFLRDGIHAYVLGELASQIGLLIYNPSTETFAQTQIVSTIPDNWVGQNGCGGMHLTHDEKYLYVSNRGHNSISVYQVNASDQTLKMVQNVPSEGCFPREFCLDQSEKFLFVGNQKSDNVTIFSRDSTNGTLTLVSKDNFIPEPVCLLCTQ</sequence>
<protein>
    <recommendedName>
        <fullName evidence="4">6-phosphogluconolactonase</fullName>
    </recommendedName>
</protein>
<dbReference type="Proteomes" id="UP000051957">
    <property type="component" value="Unassembled WGS sequence"/>
</dbReference>
<dbReference type="PANTHER" id="PTHR30344:SF1">
    <property type="entry name" value="6-PHOSPHOGLUCONOLACTONASE"/>
    <property type="match status" value="1"/>
</dbReference>
<proteinExistence type="inferred from homology"/>
<dbReference type="InterPro" id="IPR011048">
    <property type="entry name" value="Haem_d1_sf"/>
</dbReference>
<dbReference type="GO" id="GO:0017057">
    <property type="term" value="F:6-phosphogluconolactonase activity"/>
    <property type="evidence" value="ECO:0007669"/>
    <property type="project" value="TreeGrafter"/>
</dbReference>
<dbReference type="AlphaFoldDB" id="A0A0R1Z8R1"/>
<evidence type="ECO:0000313" key="3">
    <source>
        <dbReference type="Proteomes" id="UP000051957"/>
    </source>
</evidence>
<name>A0A0R1Z8R1_9LACO</name>
<dbReference type="Gene3D" id="2.130.10.10">
    <property type="entry name" value="YVTN repeat-like/Quinoprotein amine dehydrogenase"/>
    <property type="match status" value="1"/>
</dbReference>
<dbReference type="Pfam" id="PF10282">
    <property type="entry name" value="Lactonase"/>
    <property type="match status" value="1"/>
</dbReference>
<dbReference type="EMBL" id="AZGK01000002">
    <property type="protein sequence ID" value="KRM47452.1"/>
    <property type="molecule type" value="Genomic_DNA"/>
</dbReference>
<dbReference type="InterPro" id="IPR019405">
    <property type="entry name" value="Lactonase_7-beta_prop"/>
</dbReference>